<feature type="domain" description="TonB-dependent receptor plug" evidence="15">
    <location>
        <begin position="47"/>
        <end position="152"/>
    </location>
</feature>
<keyword evidence="2 11" id="KW-0813">Transport</keyword>
<evidence type="ECO:0000259" key="15">
    <source>
        <dbReference type="Pfam" id="PF07715"/>
    </source>
</evidence>
<feature type="domain" description="TonB-dependent receptor-like beta-barrel" evidence="14">
    <location>
        <begin position="264"/>
        <end position="734"/>
    </location>
</feature>
<evidence type="ECO:0000256" key="2">
    <source>
        <dbReference type="ARBA" id="ARBA00022448"/>
    </source>
</evidence>
<evidence type="ECO:0000256" key="5">
    <source>
        <dbReference type="ARBA" id="ARBA00022692"/>
    </source>
</evidence>
<feature type="chain" id="PRO_5014633197" evidence="13">
    <location>
        <begin position="29"/>
        <end position="777"/>
    </location>
</feature>
<sequence length="777" mass="84954">MLNTKATPVFRKTMLASALSAAAMSAPAKNLVLEEVVVTAQKRSETVQDIAATVNVVSGQDLQKFAAFDFRAIEQQTAGLTLSSPNARNSTISLRGVSIDPESGVAAAVDVYWNDAVVRPDVAFSQMYDLERIEILRGPQGTLQGATSPGGALNMITKRADVDEVSGYVSGSVADNSGLNAQVAYGTPLIVGTLGIRVAGVYDASSGADVQNLTTGFDDQELEAYSGRISTIWLPTDAFEAQFIYQYLDRSADDPKAMAGIDTLGVRPALRPGDNKALGKTDNYGDFDFNVANLIMDWEVAGLQLTGIVAYQDSHKKSATEIDRANSLQFTEVDAPTFQQSTTDVESWVYEFRVASMENEFWNYMVGLYHRDQETSTEALANTVRLGGPIGALGFESLATLPLDASEFAVFTFNTLDLTDKVQLEFGLRWTDYDRSRRADVEFEGLTYVPPAFEPLTELISAQFSQGFPIIGVPKDKQSASEDAWTGSLAMRWDWRDDTNLYASYNRGYRPTGISIVPSPTIEFLPNGVDDLLHDEETSDAFEIGFKSRLWDDRASLNGALYYQTFDGYLGFVRGTQVLDDTGSPVGLPGGLIFNGDATIWGVELDGRVLLTETWDFGGSLSYNKGEWDEVSAPCNDRAPGEVLGMCDLGGEPLGGEPEWSISLNSEYFIPLGNDTQVYVRGLFKYTDERQNTDASAGLGQVAQTFESYEVLDVFLGWRSSDYSWDVSLWGKNVFDEDAVTFEQGPDQYDVALSGGSYTQTNILPERVVGVTARYSF</sequence>
<comment type="caution">
    <text evidence="16">The sequence shown here is derived from an EMBL/GenBank/DDBJ whole genome shotgun (WGS) entry which is preliminary data.</text>
</comment>
<keyword evidence="3 11" id="KW-1134">Transmembrane beta strand</keyword>
<dbReference type="Proteomes" id="UP000235005">
    <property type="component" value="Unassembled WGS sequence"/>
</dbReference>
<evidence type="ECO:0000256" key="1">
    <source>
        <dbReference type="ARBA" id="ARBA00004571"/>
    </source>
</evidence>
<dbReference type="AlphaFoldDB" id="A0A2N5X4X2"/>
<keyword evidence="5 11" id="KW-0812">Transmembrane</keyword>
<evidence type="ECO:0000256" key="13">
    <source>
        <dbReference type="SAM" id="SignalP"/>
    </source>
</evidence>
<proteinExistence type="inferred from homology"/>
<evidence type="ECO:0000313" key="16">
    <source>
        <dbReference type="EMBL" id="PLW69523.1"/>
    </source>
</evidence>
<keyword evidence="17" id="KW-1185">Reference proteome</keyword>
<evidence type="ECO:0000256" key="3">
    <source>
        <dbReference type="ARBA" id="ARBA00022452"/>
    </source>
</evidence>
<dbReference type="EMBL" id="PKUS01000007">
    <property type="protein sequence ID" value="PLW69523.1"/>
    <property type="molecule type" value="Genomic_DNA"/>
</dbReference>
<dbReference type="PROSITE" id="PS52016">
    <property type="entry name" value="TONB_DEPENDENT_REC_3"/>
    <property type="match status" value="1"/>
</dbReference>
<dbReference type="InterPro" id="IPR039426">
    <property type="entry name" value="TonB-dep_rcpt-like"/>
</dbReference>
<keyword evidence="13" id="KW-0732">Signal</keyword>
<dbReference type="OrthoDB" id="7176070at2"/>
<evidence type="ECO:0000256" key="12">
    <source>
        <dbReference type="RuleBase" id="RU003357"/>
    </source>
</evidence>
<keyword evidence="9 11" id="KW-0472">Membrane</keyword>
<keyword evidence="6" id="KW-0408">Iron</keyword>
<organism evidence="16 17">
    <name type="scientific">Pseudohalioglobus lutimaris</name>
    <dbReference type="NCBI Taxonomy" id="1737061"/>
    <lineage>
        <taxon>Bacteria</taxon>
        <taxon>Pseudomonadati</taxon>
        <taxon>Pseudomonadota</taxon>
        <taxon>Gammaproteobacteria</taxon>
        <taxon>Cellvibrionales</taxon>
        <taxon>Halieaceae</taxon>
        <taxon>Pseudohalioglobus</taxon>
    </lineage>
</organism>
<evidence type="ECO:0000256" key="6">
    <source>
        <dbReference type="ARBA" id="ARBA00023004"/>
    </source>
</evidence>
<keyword evidence="8 12" id="KW-0798">TonB box</keyword>
<dbReference type="SUPFAM" id="SSF56935">
    <property type="entry name" value="Porins"/>
    <property type="match status" value="1"/>
</dbReference>
<evidence type="ECO:0000256" key="8">
    <source>
        <dbReference type="ARBA" id="ARBA00023077"/>
    </source>
</evidence>
<evidence type="ECO:0000256" key="7">
    <source>
        <dbReference type="ARBA" id="ARBA00023065"/>
    </source>
</evidence>
<evidence type="ECO:0000259" key="14">
    <source>
        <dbReference type="Pfam" id="PF00593"/>
    </source>
</evidence>
<name>A0A2N5X4X2_9GAMM</name>
<evidence type="ECO:0000256" key="9">
    <source>
        <dbReference type="ARBA" id="ARBA00023136"/>
    </source>
</evidence>
<dbReference type="GO" id="GO:0009279">
    <property type="term" value="C:cell outer membrane"/>
    <property type="evidence" value="ECO:0007669"/>
    <property type="project" value="UniProtKB-SubCell"/>
</dbReference>
<dbReference type="InterPro" id="IPR012910">
    <property type="entry name" value="Plug_dom"/>
</dbReference>
<keyword evidence="10 11" id="KW-0998">Cell outer membrane</keyword>
<keyword evidence="4" id="KW-0410">Iron transport</keyword>
<dbReference type="InterPro" id="IPR000531">
    <property type="entry name" value="Beta-barrel_TonB"/>
</dbReference>
<feature type="signal peptide" evidence="13">
    <location>
        <begin position="1"/>
        <end position="28"/>
    </location>
</feature>
<comment type="subcellular location">
    <subcellularLocation>
        <location evidence="1 11">Cell outer membrane</location>
        <topology evidence="1 11">Multi-pass membrane protein</topology>
    </subcellularLocation>
</comment>
<dbReference type="Gene3D" id="2.40.170.20">
    <property type="entry name" value="TonB-dependent receptor, beta-barrel domain"/>
    <property type="match status" value="1"/>
</dbReference>
<dbReference type="Pfam" id="PF07715">
    <property type="entry name" value="Plug"/>
    <property type="match status" value="1"/>
</dbReference>
<evidence type="ECO:0000256" key="4">
    <source>
        <dbReference type="ARBA" id="ARBA00022496"/>
    </source>
</evidence>
<comment type="similarity">
    <text evidence="11 12">Belongs to the TonB-dependent receptor family.</text>
</comment>
<accession>A0A2N5X4X2</accession>
<dbReference type="GO" id="GO:0006826">
    <property type="term" value="P:iron ion transport"/>
    <property type="evidence" value="ECO:0007669"/>
    <property type="project" value="UniProtKB-KW"/>
</dbReference>
<evidence type="ECO:0000313" key="17">
    <source>
        <dbReference type="Proteomes" id="UP000235005"/>
    </source>
</evidence>
<protein>
    <submittedName>
        <fullName evidence="16">TonB-dependent receptor</fullName>
    </submittedName>
</protein>
<evidence type="ECO:0000256" key="11">
    <source>
        <dbReference type="PROSITE-ProRule" id="PRU01360"/>
    </source>
</evidence>
<dbReference type="CDD" id="cd01347">
    <property type="entry name" value="ligand_gated_channel"/>
    <property type="match status" value="1"/>
</dbReference>
<dbReference type="Pfam" id="PF00593">
    <property type="entry name" value="TonB_dep_Rec_b-barrel"/>
    <property type="match status" value="1"/>
</dbReference>
<keyword evidence="16" id="KW-0675">Receptor</keyword>
<gene>
    <name evidence="16" type="ORF">C0039_07515</name>
</gene>
<dbReference type="InterPro" id="IPR036942">
    <property type="entry name" value="Beta-barrel_TonB_sf"/>
</dbReference>
<reference evidence="16 17" key="1">
    <citation type="submission" date="2018-01" db="EMBL/GenBank/DDBJ databases">
        <title>The draft genome sequence of Halioglobus lutimaris HF004.</title>
        <authorList>
            <person name="Du Z.-J."/>
            <person name="Shi M.-J."/>
        </authorList>
    </citation>
    <scope>NUCLEOTIDE SEQUENCE [LARGE SCALE GENOMIC DNA]</scope>
    <source>
        <strain evidence="16 17">HF004</strain>
    </source>
</reference>
<dbReference type="PANTHER" id="PTHR32552:SF81">
    <property type="entry name" value="TONB-DEPENDENT OUTER MEMBRANE RECEPTOR"/>
    <property type="match status" value="1"/>
</dbReference>
<keyword evidence="7" id="KW-0406">Ion transport</keyword>
<evidence type="ECO:0000256" key="10">
    <source>
        <dbReference type="ARBA" id="ARBA00023237"/>
    </source>
</evidence>
<dbReference type="PANTHER" id="PTHR32552">
    <property type="entry name" value="FERRICHROME IRON RECEPTOR-RELATED"/>
    <property type="match status" value="1"/>
</dbReference>